<dbReference type="OrthoDB" id="2506837at2759"/>
<accession>A0A9Q3E6D1</accession>
<organism evidence="2 3">
    <name type="scientific">Austropuccinia psidii MF-1</name>
    <dbReference type="NCBI Taxonomy" id="1389203"/>
    <lineage>
        <taxon>Eukaryota</taxon>
        <taxon>Fungi</taxon>
        <taxon>Dikarya</taxon>
        <taxon>Basidiomycota</taxon>
        <taxon>Pucciniomycotina</taxon>
        <taxon>Pucciniomycetes</taxon>
        <taxon>Pucciniales</taxon>
        <taxon>Sphaerophragmiaceae</taxon>
        <taxon>Austropuccinia</taxon>
    </lineage>
</organism>
<feature type="compositionally biased region" description="Polar residues" evidence="1">
    <location>
        <begin position="160"/>
        <end position="170"/>
    </location>
</feature>
<dbReference type="AlphaFoldDB" id="A0A9Q3E6D1"/>
<feature type="compositionally biased region" description="Acidic residues" evidence="1">
    <location>
        <begin position="171"/>
        <end position="184"/>
    </location>
</feature>
<name>A0A9Q3E6D1_9BASI</name>
<evidence type="ECO:0000256" key="1">
    <source>
        <dbReference type="SAM" id="MobiDB-lite"/>
    </source>
</evidence>
<sequence>MECWSENANVFFFRVDEGISKAEEASGKRSLRREHHIPAPGKGSIRKTFHNQLPIDFYDPDWFNNWKAGQKSRFADVNQVASFPDSSKCLLGKQHPDERLSDKKFSQEYWDQIIEPYNISHVIENDDGLDVDSNTNDKSCELEDIVAEEFEEKNVEESKPGNTHMEQPNDSSEDIEMEDCEDDNTPQQSQQSFFRIPNEWRSW</sequence>
<reference evidence="2" key="1">
    <citation type="submission" date="2021-03" db="EMBL/GenBank/DDBJ databases">
        <title>Draft genome sequence of rust myrtle Austropuccinia psidii MF-1, a brazilian biotype.</title>
        <authorList>
            <person name="Quecine M.C."/>
            <person name="Pachon D.M.R."/>
            <person name="Bonatelli M.L."/>
            <person name="Correr F.H."/>
            <person name="Franceschini L.M."/>
            <person name="Leite T.F."/>
            <person name="Margarido G.R.A."/>
            <person name="Almeida C.A."/>
            <person name="Ferrarezi J.A."/>
            <person name="Labate C.A."/>
        </authorList>
    </citation>
    <scope>NUCLEOTIDE SEQUENCE</scope>
    <source>
        <strain evidence="2">MF-1</strain>
    </source>
</reference>
<dbReference type="Proteomes" id="UP000765509">
    <property type="component" value="Unassembled WGS sequence"/>
</dbReference>
<evidence type="ECO:0000313" key="3">
    <source>
        <dbReference type="Proteomes" id="UP000765509"/>
    </source>
</evidence>
<feature type="region of interest" description="Disordered" evidence="1">
    <location>
        <begin position="25"/>
        <end position="44"/>
    </location>
</feature>
<dbReference type="EMBL" id="AVOT02023190">
    <property type="protein sequence ID" value="MBW0513096.1"/>
    <property type="molecule type" value="Genomic_DNA"/>
</dbReference>
<evidence type="ECO:0000313" key="2">
    <source>
        <dbReference type="EMBL" id="MBW0513096.1"/>
    </source>
</evidence>
<protein>
    <submittedName>
        <fullName evidence="2">Uncharacterized protein</fullName>
    </submittedName>
</protein>
<proteinExistence type="predicted"/>
<keyword evidence="3" id="KW-1185">Reference proteome</keyword>
<comment type="caution">
    <text evidence="2">The sequence shown here is derived from an EMBL/GenBank/DDBJ whole genome shotgun (WGS) entry which is preliminary data.</text>
</comment>
<feature type="region of interest" description="Disordered" evidence="1">
    <location>
        <begin position="151"/>
        <end position="203"/>
    </location>
</feature>
<gene>
    <name evidence="2" type="ORF">O181_052811</name>
</gene>